<keyword evidence="2" id="KW-1185">Reference proteome</keyword>
<evidence type="ECO:0000313" key="1">
    <source>
        <dbReference type="EMBL" id="GEO42706.1"/>
    </source>
</evidence>
<proteinExistence type="predicted"/>
<name>A0A512E205_9PROT</name>
<accession>A0A512E205</accession>
<comment type="caution">
    <text evidence="1">The sequence shown here is derived from an EMBL/GenBank/DDBJ whole genome shotgun (WGS) entry which is preliminary data.</text>
</comment>
<dbReference type="Proteomes" id="UP000321523">
    <property type="component" value="Unassembled WGS sequence"/>
</dbReference>
<protein>
    <submittedName>
        <fullName evidence="1">Uncharacterized protein</fullName>
    </submittedName>
</protein>
<organism evidence="1 2">
    <name type="scientific">Skermanella aerolata</name>
    <dbReference type="NCBI Taxonomy" id="393310"/>
    <lineage>
        <taxon>Bacteria</taxon>
        <taxon>Pseudomonadati</taxon>
        <taxon>Pseudomonadota</taxon>
        <taxon>Alphaproteobacteria</taxon>
        <taxon>Rhodospirillales</taxon>
        <taxon>Azospirillaceae</taxon>
        <taxon>Skermanella</taxon>
    </lineage>
</organism>
<dbReference type="EMBL" id="BJYZ01000048">
    <property type="protein sequence ID" value="GEO42706.1"/>
    <property type="molecule type" value="Genomic_DNA"/>
</dbReference>
<sequence>MTEQEKFLARFDVMKKNGLIDIKFFVRRSTGVTIEDFFADANRIEDDIEAERTEKLAEFPRPLQQYGFFSHPL</sequence>
<evidence type="ECO:0000313" key="2">
    <source>
        <dbReference type="Proteomes" id="UP000321523"/>
    </source>
</evidence>
<reference evidence="1 2" key="1">
    <citation type="submission" date="2019-07" db="EMBL/GenBank/DDBJ databases">
        <title>Whole genome shotgun sequence of Skermanella aerolata NBRC 106429.</title>
        <authorList>
            <person name="Hosoyama A."/>
            <person name="Uohara A."/>
            <person name="Ohji S."/>
            <person name="Ichikawa N."/>
        </authorList>
    </citation>
    <scope>NUCLEOTIDE SEQUENCE [LARGE SCALE GENOMIC DNA]</scope>
    <source>
        <strain evidence="1 2">NBRC 106429</strain>
    </source>
</reference>
<dbReference type="AlphaFoldDB" id="A0A512E205"/>
<dbReference type="RefSeq" id="WP_147041167.1">
    <property type="nucleotide sequence ID" value="NZ_BJYZ01000048.1"/>
</dbReference>
<gene>
    <name evidence="1" type="ORF">SAE02_68540</name>
</gene>